<feature type="region of interest" description="Disordered" evidence="1">
    <location>
        <begin position="146"/>
        <end position="175"/>
    </location>
</feature>
<proteinExistence type="predicted"/>
<accession>A0A6P6C665</accession>
<name>A0A6P6C665_PTEVA</name>
<keyword evidence="2" id="KW-1185">Reference proteome</keyword>
<evidence type="ECO:0000313" key="2">
    <source>
        <dbReference type="Proteomes" id="UP000515202"/>
    </source>
</evidence>
<dbReference type="Proteomes" id="UP000515202">
    <property type="component" value="Unplaced"/>
</dbReference>
<sequence>MGVGLCVPRAARRAAETQGPGKNTRVLAGCPRLRGWPASCLWAYGGFAEDVKARVENFLGISSLNITGFTSAGTGSFPGSDILALVTQVSLHLHSSVDELLQRDSRFKRVISNMYFKTARGRLASCVGPTRVWLCPQVRDRLVQPLPPQAEAHPPGHDPAHPAPGAQVPVLPVRPPRVPLPSASNVAIGYSKLSAYHSHGSPDEAHLLSWPCPSP</sequence>
<dbReference type="RefSeq" id="XP_023382847.1">
    <property type="nucleotide sequence ID" value="XM_023527079.1"/>
</dbReference>
<dbReference type="AlphaFoldDB" id="A0A6P6C665"/>
<gene>
    <name evidence="3" type="primary">HEXDC</name>
</gene>
<protein>
    <submittedName>
        <fullName evidence="3">Hexosaminidase D isoform X3</fullName>
    </submittedName>
</protein>
<evidence type="ECO:0000256" key="1">
    <source>
        <dbReference type="SAM" id="MobiDB-lite"/>
    </source>
</evidence>
<reference evidence="3" key="1">
    <citation type="submission" date="2025-08" db="UniProtKB">
        <authorList>
            <consortium name="RefSeq"/>
        </authorList>
    </citation>
    <scope>IDENTIFICATION</scope>
    <source>
        <tissue evidence="3">Kidney</tissue>
    </source>
</reference>
<evidence type="ECO:0000313" key="3">
    <source>
        <dbReference type="RefSeq" id="XP_023382847.1"/>
    </source>
</evidence>
<dbReference type="CTD" id="284004"/>
<dbReference type="GeneID" id="105311394"/>
<organism evidence="2 3">
    <name type="scientific">Pteropus vampyrus</name>
    <name type="common">Large flying fox</name>
    <dbReference type="NCBI Taxonomy" id="132908"/>
    <lineage>
        <taxon>Eukaryota</taxon>
        <taxon>Metazoa</taxon>
        <taxon>Chordata</taxon>
        <taxon>Craniata</taxon>
        <taxon>Vertebrata</taxon>
        <taxon>Euteleostomi</taxon>
        <taxon>Mammalia</taxon>
        <taxon>Eutheria</taxon>
        <taxon>Laurasiatheria</taxon>
        <taxon>Chiroptera</taxon>
        <taxon>Yinpterochiroptera</taxon>
        <taxon>Pteropodoidea</taxon>
        <taxon>Pteropodidae</taxon>
        <taxon>Pteropodinae</taxon>
        <taxon>Pteropus</taxon>
    </lineage>
</organism>